<feature type="region of interest" description="Disordered" evidence="1">
    <location>
        <begin position="1"/>
        <end position="29"/>
    </location>
</feature>
<dbReference type="RefSeq" id="WP_209342277.1">
    <property type="nucleotide sequence ID" value="NZ_JAGIQL010000095.1"/>
</dbReference>
<evidence type="ECO:0000313" key="2">
    <source>
        <dbReference type="EMBL" id="MBP0460009.1"/>
    </source>
</evidence>
<sequence>MKQNSPDTRAVEDIAKGTRADREATETRRHASDLYGRHAEALYSFALFLYQDAGQAEEALVTTLAWGAAARVGRPADTGAERRLLTSRLLLGHRRSTAGRSGHLDRPERRHASTIPLSLHEKTVLGLVMFGELTYRQAASLTGASAASVADRLRSLLHRANTFDEGRPVPPVRTATREGRQ</sequence>
<evidence type="ECO:0000256" key="1">
    <source>
        <dbReference type="SAM" id="MobiDB-lite"/>
    </source>
</evidence>
<keyword evidence="3" id="KW-1185">Reference proteome</keyword>
<organism evidence="2 3">
    <name type="scientific">Streptomyces montanisoli</name>
    <dbReference type="NCBI Taxonomy" id="2798581"/>
    <lineage>
        <taxon>Bacteria</taxon>
        <taxon>Bacillati</taxon>
        <taxon>Actinomycetota</taxon>
        <taxon>Actinomycetes</taxon>
        <taxon>Kitasatosporales</taxon>
        <taxon>Streptomycetaceae</taxon>
        <taxon>Streptomyces</taxon>
    </lineage>
</organism>
<dbReference type="Proteomes" id="UP000670475">
    <property type="component" value="Unassembled WGS sequence"/>
</dbReference>
<reference evidence="2" key="1">
    <citation type="submission" date="2021-03" db="EMBL/GenBank/DDBJ databases">
        <title>Whole genome sequence of Streptomyces bomunensis MMS17-BM035.</title>
        <authorList>
            <person name="Lee J.H."/>
        </authorList>
    </citation>
    <scope>NUCLEOTIDE SEQUENCE</scope>
    <source>
        <strain evidence="2">MMS17-BM035</strain>
    </source>
</reference>
<evidence type="ECO:0000313" key="3">
    <source>
        <dbReference type="Proteomes" id="UP000670475"/>
    </source>
</evidence>
<proteinExistence type="predicted"/>
<dbReference type="EMBL" id="JAGIQL010000095">
    <property type="protein sequence ID" value="MBP0460009.1"/>
    <property type="molecule type" value="Genomic_DNA"/>
</dbReference>
<comment type="caution">
    <text evidence="2">The sequence shown here is derived from an EMBL/GenBank/DDBJ whole genome shotgun (WGS) entry which is preliminary data.</text>
</comment>
<feature type="region of interest" description="Disordered" evidence="1">
    <location>
        <begin position="161"/>
        <end position="181"/>
    </location>
</feature>
<gene>
    <name evidence="2" type="ORF">JFN87_21290</name>
</gene>
<feature type="compositionally biased region" description="Basic and acidic residues" evidence="1">
    <location>
        <begin position="9"/>
        <end position="29"/>
    </location>
</feature>
<dbReference type="AlphaFoldDB" id="A0A940MEY8"/>
<name>A0A940MEY8_9ACTN</name>
<accession>A0A940MEY8</accession>
<protein>
    <submittedName>
        <fullName evidence="2">Uncharacterized protein</fullName>
    </submittedName>
</protein>